<evidence type="ECO:0000313" key="1">
    <source>
        <dbReference type="EMBL" id="KAK4232653.1"/>
    </source>
</evidence>
<comment type="caution">
    <text evidence="1">The sequence shown here is derived from an EMBL/GenBank/DDBJ whole genome shotgun (WGS) entry which is preliminary data.</text>
</comment>
<gene>
    <name evidence="1" type="ORF">QBC38DRAFT_439117</name>
</gene>
<keyword evidence="2" id="KW-1185">Reference proteome</keyword>
<reference evidence="1" key="1">
    <citation type="journal article" date="2023" name="Mol. Phylogenet. Evol.">
        <title>Genome-scale phylogeny and comparative genomics of the fungal order Sordariales.</title>
        <authorList>
            <person name="Hensen N."/>
            <person name="Bonometti L."/>
            <person name="Westerberg I."/>
            <person name="Brannstrom I.O."/>
            <person name="Guillou S."/>
            <person name="Cros-Aarteil S."/>
            <person name="Calhoun S."/>
            <person name="Haridas S."/>
            <person name="Kuo A."/>
            <person name="Mondo S."/>
            <person name="Pangilinan J."/>
            <person name="Riley R."/>
            <person name="LaButti K."/>
            <person name="Andreopoulos B."/>
            <person name="Lipzen A."/>
            <person name="Chen C."/>
            <person name="Yan M."/>
            <person name="Daum C."/>
            <person name="Ng V."/>
            <person name="Clum A."/>
            <person name="Steindorff A."/>
            <person name="Ohm R.A."/>
            <person name="Martin F."/>
            <person name="Silar P."/>
            <person name="Natvig D.O."/>
            <person name="Lalanne C."/>
            <person name="Gautier V."/>
            <person name="Ament-Velasquez S.L."/>
            <person name="Kruys A."/>
            <person name="Hutchinson M.I."/>
            <person name="Powell A.J."/>
            <person name="Barry K."/>
            <person name="Miller A.N."/>
            <person name="Grigoriev I.V."/>
            <person name="Debuchy R."/>
            <person name="Gladieux P."/>
            <person name="Hiltunen Thoren M."/>
            <person name="Johannesson H."/>
        </authorList>
    </citation>
    <scope>NUCLEOTIDE SEQUENCE</scope>
    <source>
        <strain evidence="1">CBS 990.96</strain>
    </source>
</reference>
<accession>A0AAN7H5M6</accession>
<name>A0AAN7H5M6_9PEZI</name>
<proteinExistence type="predicted"/>
<dbReference type="EMBL" id="MU865287">
    <property type="protein sequence ID" value="KAK4232653.1"/>
    <property type="molecule type" value="Genomic_DNA"/>
</dbReference>
<evidence type="ECO:0008006" key="3">
    <source>
        <dbReference type="Google" id="ProtNLM"/>
    </source>
</evidence>
<evidence type="ECO:0000313" key="2">
    <source>
        <dbReference type="Proteomes" id="UP001301958"/>
    </source>
</evidence>
<dbReference type="AlphaFoldDB" id="A0AAN7H5M6"/>
<protein>
    <recommendedName>
        <fullName evidence="3">Fungal N-terminal domain-containing protein</fullName>
    </recommendedName>
</protein>
<organism evidence="1 2">
    <name type="scientific">Podospora fimiseda</name>
    <dbReference type="NCBI Taxonomy" id="252190"/>
    <lineage>
        <taxon>Eukaryota</taxon>
        <taxon>Fungi</taxon>
        <taxon>Dikarya</taxon>
        <taxon>Ascomycota</taxon>
        <taxon>Pezizomycotina</taxon>
        <taxon>Sordariomycetes</taxon>
        <taxon>Sordariomycetidae</taxon>
        <taxon>Sordariales</taxon>
        <taxon>Podosporaceae</taxon>
        <taxon>Podospora</taxon>
    </lineage>
</organism>
<sequence>MEIVGVVAAVPALAKLAKHLVTTIGQITSKSVITKAASGLCAQLELLSGVLESIYQRDIGKKNACGNPDSLKKTLDGGRQELEEVMLLVDKIQGSGSNGPRFLQSARLVLTGFESQLISRSQRIDRVIRILQAYLDDVAAQARLEAQVRKLLKPSTTTANFIPVKLDGTLEWVWTHDKFLEWTGSTAAASVADELRRTGIMTFFFSFWSGHSHDMRSEVIFRTILWQLIEQAPADRQRSRMAYLLENKAELRDTGPLINQIKELGVEYGQVDMENAEASQITLPPSFWDEMIQLGISHQLFNSGEDEENAQTSGFLEILIRYCMVYGFADGLATLTEERNVSGQISSQKIAFAEDSRDSETPTIHQSMAAKEKRDIEIGSLKRIIEEFMSQSTSLRGHRLALILAPVQQCLSKIDGLINPFDISLQALRGLGFMALMGMTMSLKDTMPQQALNLSLLALKKSSG</sequence>
<dbReference type="Proteomes" id="UP001301958">
    <property type="component" value="Unassembled WGS sequence"/>
</dbReference>
<reference evidence="1" key="2">
    <citation type="submission" date="2023-05" db="EMBL/GenBank/DDBJ databases">
        <authorList>
            <consortium name="Lawrence Berkeley National Laboratory"/>
            <person name="Steindorff A."/>
            <person name="Hensen N."/>
            <person name="Bonometti L."/>
            <person name="Westerberg I."/>
            <person name="Brannstrom I.O."/>
            <person name="Guillou S."/>
            <person name="Cros-Aarteil S."/>
            <person name="Calhoun S."/>
            <person name="Haridas S."/>
            <person name="Kuo A."/>
            <person name="Mondo S."/>
            <person name="Pangilinan J."/>
            <person name="Riley R."/>
            <person name="Labutti K."/>
            <person name="Andreopoulos B."/>
            <person name="Lipzen A."/>
            <person name="Chen C."/>
            <person name="Yanf M."/>
            <person name="Daum C."/>
            <person name="Ng V."/>
            <person name="Clum A."/>
            <person name="Ohm R."/>
            <person name="Martin F."/>
            <person name="Silar P."/>
            <person name="Natvig D."/>
            <person name="Lalanne C."/>
            <person name="Gautier V."/>
            <person name="Ament-Velasquez S.L."/>
            <person name="Kruys A."/>
            <person name="Hutchinson M.I."/>
            <person name="Powell A.J."/>
            <person name="Barry K."/>
            <person name="Miller A.N."/>
            <person name="Grigoriev I.V."/>
            <person name="Debuchy R."/>
            <person name="Gladieux P."/>
            <person name="Thoren M.H."/>
            <person name="Johannesson H."/>
        </authorList>
    </citation>
    <scope>NUCLEOTIDE SEQUENCE</scope>
    <source>
        <strain evidence="1">CBS 990.96</strain>
    </source>
</reference>